<evidence type="ECO:0000256" key="1">
    <source>
        <dbReference type="ARBA" id="ARBA00004236"/>
    </source>
</evidence>
<evidence type="ECO:0000313" key="14">
    <source>
        <dbReference type="EMBL" id="CAH1970322.1"/>
    </source>
</evidence>
<keyword evidence="4" id="KW-0716">Sensory transduction</keyword>
<evidence type="ECO:0000256" key="12">
    <source>
        <dbReference type="ARBA" id="ARBA00040645"/>
    </source>
</evidence>
<dbReference type="EMBL" id="CAKOFQ010006773">
    <property type="protein sequence ID" value="CAH1970322.1"/>
    <property type="molecule type" value="Genomic_DNA"/>
</dbReference>
<dbReference type="AlphaFoldDB" id="A0A9P0K9S4"/>
<evidence type="ECO:0000256" key="5">
    <source>
        <dbReference type="ARBA" id="ARBA00022692"/>
    </source>
</evidence>
<comment type="subcellular location">
    <subcellularLocation>
        <location evidence="1">Cell membrane</location>
    </subcellularLocation>
</comment>
<gene>
    <name evidence="14" type="ORF">ACAOBT_LOCUS8866</name>
</gene>
<organism evidence="14 15">
    <name type="scientific">Acanthoscelides obtectus</name>
    <name type="common">Bean weevil</name>
    <name type="synonym">Bruchus obtectus</name>
    <dbReference type="NCBI Taxonomy" id="200917"/>
    <lineage>
        <taxon>Eukaryota</taxon>
        <taxon>Metazoa</taxon>
        <taxon>Ecdysozoa</taxon>
        <taxon>Arthropoda</taxon>
        <taxon>Hexapoda</taxon>
        <taxon>Insecta</taxon>
        <taxon>Pterygota</taxon>
        <taxon>Neoptera</taxon>
        <taxon>Endopterygota</taxon>
        <taxon>Coleoptera</taxon>
        <taxon>Polyphaga</taxon>
        <taxon>Cucujiformia</taxon>
        <taxon>Chrysomeloidea</taxon>
        <taxon>Chrysomelidae</taxon>
        <taxon>Bruchinae</taxon>
        <taxon>Bruchini</taxon>
        <taxon>Acanthoscelides</taxon>
    </lineage>
</organism>
<keyword evidence="3" id="KW-1003">Cell membrane</keyword>
<reference evidence="14" key="1">
    <citation type="submission" date="2022-03" db="EMBL/GenBank/DDBJ databases">
        <authorList>
            <person name="Sayadi A."/>
        </authorList>
    </citation>
    <scope>NUCLEOTIDE SEQUENCE</scope>
</reference>
<keyword evidence="5 13" id="KW-0812">Transmembrane</keyword>
<evidence type="ECO:0000256" key="4">
    <source>
        <dbReference type="ARBA" id="ARBA00022606"/>
    </source>
</evidence>
<dbReference type="Proteomes" id="UP001152888">
    <property type="component" value="Unassembled WGS sequence"/>
</dbReference>
<sequence length="150" mass="17361">MMLKNFFTVKVVFVTTVFLSVLLVGLVVLYFVGVPLIIDNQIEKNVRLDMDTIQWDRFLELPLAFDVKVFLFEVTNPDRVVNHKEIPIVKEIGPYHYTEKRNKHIEGFNDDEDSVTFNQTMTLEFNQEASGNLTDHDEITIINPLLINSS</sequence>
<evidence type="ECO:0000256" key="2">
    <source>
        <dbReference type="ARBA" id="ARBA00010532"/>
    </source>
</evidence>
<dbReference type="PANTHER" id="PTHR11923">
    <property type="entry name" value="SCAVENGER RECEPTOR CLASS B TYPE-1 SR-B1"/>
    <property type="match status" value="1"/>
</dbReference>
<comment type="caution">
    <text evidence="14">The sequence shown here is derived from an EMBL/GenBank/DDBJ whole genome shotgun (WGS) entry which is preliminary data.</text>
</comment>
<dbReference type="Pfam" id="PF01130">
    <property type="entry name" value="CD36"/>
    <property type="match status" value="1"/>
</dbReference>
<evidence type="ECO:0000256" key="11">
    <source>
        <dbReference type="ARBA" id="ARBA00023180"/>
    </source>
</evidence>
<proteinExistence type="inferred from homology"/>
<accession>A0A9P0K9S4</accession>
<evidence type="ECO:0000256" key="3">
    <source>
        <dbReference type="ARBA" id="ARBA00022475"/>
    </source>
</evidence>
<protein>
    <recommendedName>
        <fullName evidence="12">Sensory neuron membrane protein 2</fullName>
    </recommendedName>
</protein>
<keyword evidence="11" id="KW-0325">Glycoprotein</keyword>
<keyword evidence="10" id="KW-0675">Receptor</keyword>
<evidence type="ECO:0000256" key="13">
    <source>
        <dbReference type="SAM" id="Phobius"/>
    </source>
</evidence>
<evidence type="ECO:0000256" key="9">
    <source>
        <dbReference type="ARBA" id="ARBA00023157"/>
    </source>
</evidence>
<keyword evidence="7 13" id="KW-1133">Transmembrane helix</keyword>
<keyword evidence="15" id="KW-1185">Reference proteome</keyword>
<name>A0A9P0K9S4_ACAOB</name>
<evidence type="ECO:0000256" key="10">
    <source>
        <dbReference type="ARBA" id="ARBA00023170"/>
    </source>
</evidence>
<evidence type="ECO:0000256" key="8">
    <source>
        <dbReference type="ARBA" id="ARBA00023136"/>
    </source>
</evidence>
<keyword evidence="6" id="KW-0552">Olfaction</keyword>
<keyword evidence="8 13" id="KW-0472">Membrane</keyword>
<dbReference type="GO" id="GO:0005044">
    <property type="term" value="F:scavenger receptor activity"/>
    <property type="evidence" value="ECO:0007669"/>
    <property type="project" value="TreeGrafter"/>
</dbReference>
<dbReference type="PRINTS" id="PR01609">
    <property type="entry name" value="CD36FAMILY"/>
</dbReference>
<dbReference type="InterPro" id="IPR002159">
    <property type="entry name" value="CD36_fam"/>
</dbReference>
<dbReference type="GO" id="GO:0007608">
    <property type="term" value="P:sensory perception of smell"/>
    <property type="evidence" value="ECO:0007669"/>
    <property type="project" value="UniProtKB-KW"/>
</dbReference>
<comment type="similarity">
    <text evidence="2">Belongs to the CD36 family.</text>
</comment>
<dbReference type="PANTHER" id="PTHR11923:SF109">
    <property type="entry name" value="SENSORY NEURON MEMBRANE PROTEIN 2"/>
    <property type="match status" value="1"/>
</dbReference>
<evidence type="ECO:0000256" key="6">
    <source>
        <dbReference type="ARBA" id="ARBA00022725"/>
    </source>
</evidence>
<dbReference type="GO" id="GO:0005886">
    <property type="term" value="C:plasma membrane"/>
    <property type="evidence" value="ECO:0007669"/>
    <property type="project" value="UniProtKB-SubCell"/>
</dbReference>
<evidence type="ECO:0000313" key="15">
    <source>
        <dbReference type="Proteomes" id="UP001152888"/>
    </source>
</evidence>
<dbReference type="GO" id="GO:0005737">
    <property type="term" value="C:cytoplasm"/>
    <property type="evidence" value="ECO:0007669"/>
    <property type="project" value="TreeGrafter"/>
</dbReference>
<keyword evidence="9" id="KW-1015">Disulfide bond</keyword>
<evidence type="ECO:0000256" key="7">
    <source>
        <dbReference type="ARBA" id="ARBA00022989"/>
    </source>
</evidence>
<feature type="transmembrane region" description="Helical" evidence="13">
    <location>
        <begin position="12"/>
        <end position="38"/>
    </location>
</feature>
<dbReference type="OrthoDB" id="195015at2759"/>